<dbReference type="InterPro" id="IPR019814">
    <property type="entry name" value="Translation_initiation_fac_3_N"/>
</dbReference>
<proteinExistence type="inferred from homology"/>
<name>A0A834XYP9_APHGI</name>
<dbReference type="InterPro" id="IPR036787">
    <property type="entry name" value="T_IF-3_N_sf"/>
</dbReference>
<evidence type="ECO:0000256" key="2">
    <source>
        <dbReference type="ARBA" id="ARBA00022540"/>
    </source>
</evidence>
<dbReference type="Proteomes" id="UP000639338">
    <property type="component" value="Unassembled WGS sequence"/>
</dbReference>
<evidence type="ECO:0000259" key="5">
    <source>
        <dbReference type="Pfam" id="PF05198"/>
    </source>
</evidence>
<evidence type="ECO:0000256" key="3">
    <source>
        <dbReference type="ARBA" id="ARBA00022917"/>
    </source>
</evidence>
<dbReference type="EMBL" id="JACMRX010000003">
    <property type="protein sequence ID" value="KAF7993286.1"/>
    <property type="molecule type" value="Genomic_DNA"/>
</dbReference>
<accession>A0A834XYP9</accession>
<keyword evidence="7" id="KW-1185">Reference proteome</keyword>
<dbReference type="AlphaFoldDB" id="A0A834XYP9"/>
<evidence type="ECO:0000313" key="6">
    <source>
        <dbReference type="EMBL" id="KAF7993286.1"/>
    </source>
</evidence>
<gene>
    <name evidence="6" type="ORF">HCN44_006346</name>
</gene>
<dbReference type="Gene3D" id="3.10.20.80">
    <property type="entry name" value="Translation initiation factor 3 (IF-3), N-terminal domain"/>
    <property type="match status" value="1"/>
</dbReference>
<comment type="similarity">
    <text evidence="1">Belongs to the IF-3 family.</text>
</comment>
<dbReference type="Gene3D" id="3.30.110.10">
    <property type="entry name" value="Translation initiation factor 3 (IF-3), C-terminal domain"/>
    <property type="match status" value="1"/>
</dbReference>
<dbReference type="SUPFAM" id="SSF54364">
    <property type="entry name" value="Translation initiation factor IF3, N-terminal domain"/>
    <property type="match status" value="1"/>
</dbReference>
<dbReference type="PANTHER" id="PTHR10938">
    <property type="entry name" value="TRANSLATION INITIATION FACTOR IF-3"/>
    <property type="match status" value="1"/>
</dbReference>
<dbReference type="GO" id="GO:0003743">
    <property type="term" value="F:translation initiation factor activity"/>
    <property type="evidence" value="ECO:0007669"/>
    <property type="project" value="UniProtKB-KW"/>
</dbReference>
<dbReference type="InterPro" id="IPR001288">
    <property type="entry name" value="Translation_initiation_fac_3"/>
</dbReference>
<organism evidence="6 7">
    <name type="scientific">Aphidius gifuensis</name>
    <name type="common">Parasitoid wasp</name>
    <dbReference type="NCBI Taxonomy" id="684658"/>
    <lineage>
        <taxon>Eukaryota</taxon>
        <taxon>Metazoa</taxon>
        <taxon>Ecdysozoa</taxon>
        <taxon>Arthropoda</taxon>
        <taxon>Hexapoda</taxon>
        <taxon>Insecta</taxon>
        <taxon>Pterygota</taxon>
        <taxon>Neoptera</taxon>
        <taxon>Endopterygota</taxon>
        <taxon>Hymenoptera</taxon>
        <taxon>Apocrita</taxon>
        <taxon>Ichneumonoidea</taxon>
        <taxon>Braconidae</taxon>
        <taxon>Aphidiinae</taxon>
        <taxon>Aphidius</taxon>
    </lineage>
</organism>
<dbReference type="GO" id="GO:0005739">
    <property type="term" value="C:mitochondrion"/>
    <property type="evidence" value="ECO:0007669"/>
    <property type="project" value="TreeGrafter"/>
</dbReference>
<dbReference type="Pfam" id="PF05198">
    <property type="entry name" value="IF3_N"/>
    <property type="match status" value="1"/>
</dbReference>
<evidence type="ECO:0000256" key="4">
    <source>
        <dbReference type="SAM" id="MobiDB-lite"/>
    </source>
</evidence>
<dbReference type="GO" id="GO:0070124">
    <property type="term" value="P:mitochondrial translational initiation"/>
    <property type="evidence" value="ECO:0007669"/>
    <property type="project" value="TreeGrafter"/>
</dbReference>
<dbReference type="GO" id="GO:0043022">
    <property type="term" value="F:ribosome binding"/>
    <property type="evidence" value="ECO:0007669"/>
    <property type="project" value="TreeGrafter"/>
</dbReference>
<dbReference type="PROSITE" id="PS51257">
    <property type="entry name" value="PROKAR_LIPOPROTEIN"/>
    <property type="match status" value="1"/>
</dbReference>
<dbReference type="OrthoDB" id="21573at2759"/>
<dbReference type="GO" id="GO:0032790">
    <property type="term" value="P:ribosome disassembly"/>
    <property type="evidence" value="ECO:0007669"/>
    <property type="project" value="TreeGrafter"/>
</dbReference>
<comment type="caution">
    <text evidence="6">The sequence shown here is derived from an EMBL/GenBank/DDBJ whole genome shotgun (WGS) entry which is preliminary data.</text>
</comment>
<feature type="domain" description="Translation initiation factor 3 N-terminal" evidence="5">
    <location>
        <begin position="73"/>
        <end position="141"/>
    </location>
</feature>
<feature type="region of interest" description="Disordered" evidence="4">
    <location>
        <begin position="233"/>
        <end position="253"/>
    </location>
</feature>
<dbReference type="SUPFAM" id="SSF55200">
    <property type="entry name" value="Translation initiation factor IF3, C-terminal domain"/>
    <property type="match status" value="1"/>
</dbReference>
<keyword evidence="3" id="KW-0648">Protein biosynthesis</keyword>
<dbReference type="PANTHER" id="PTHR10938:SF0">
    <property type="entry name" value="TRANSLATION INITIATION FACTOR IF-3, MITOCHONDRIAL"/>
    <property type="match status" value="1"/>
</dbReference>
<keyword evidence="2" id="KW-0396">Initiation factor</keyword>
<dbReference type="InterPro" id="IPR036788">
    <property type="entry name" value="T_IF-3_C_sf"/>
</dbReference>
<reference evidence="6 7" key="1">
    <citation type="submission" date="2020-08" db="EMBL/GenBank/DDBJ databases">
        <title>Aphidius gifuensis genome sequencing and assembly.</title>
        <authorList>
            <person name="Du Z."/>
        </authorList>
    </citation>
    <scope>NUCLEOTIDE SEQUENCE [LARGE SCALE GENOMIC DNA]</scope>
    <source>
        <strain evidence="6">YNYX2018</strain>
        <tissue evidence="6">Adults</tissue>
    </source>
</reference>
<evidence type="ECO:0000313" key="7">
    <source>
        <dbReference type="Proteomes" id="UP000639338"/>
    </source>
</evidence>
<protein>
    <recommendedName>
        <fullName evidence="5">Translation initiation factor 3 N-terminal domain-containing protein</fullName>
    </recommendedName>
</protein>
<sequence length="253" mass="29095">MTTASRIIWRTIRVFNYPRCCMLNNNVTSLSSCVKINNKKNIILTSTRSISTSKYYYHENDVIEEEVKAKKKKIFIPKITLLSEKDEISVMTLDEAQKLAKRRALKLIKIVDFDTKTERPIYKLMNISDFIKEENKAKAEAKEVKENSIKEDKTITVSSKIGDHDLNTKIKSMLKMLGKRHGIRAVISVDGSQEKADEVRNKIIESCKEVAKVVTKSDAAHNFKVTMRPIMQKAKDKVLNDEKSNEPEQKEQE</sequence>
<evidence type="ECO:0000256" key="1">
    <source>
        <dbReference type="ARBA" id="ARBA00005439"/>
    </source>
</evidence>